<sequence length="119" mass="13567">MNEPRADGGAEMEMRAELLSRELRSRGLALLDISEDVIEPDVLVVYLHAHAGQWQDGTASRMIRALPDIVSVTPSEQSPAILRVRVSPHRRSRGGLHRSDRWVDWVDHGHPQRKGRRRH</sequence>
<accession>A0ABT9P4H3</accession>
<dbReference type="Proteomes" id="UP001235712">
    <property type="component" value="Unassembled WGS sequence"/>
</dbReference>
<keyword evidence="2" id="KW-1185">Reference proteome</keyword>
<reference evidence="1 2" key="1">
    <citation type="submission" date="2023-07" db="EMBL/GenBank/DDBJ databases">
        <title>Sequencing the genomes of 1000 actinobacteria strains.</title>
        <authorList>
            <person name="Klenk H.-P."/>
        </authorList>
    </citation>
    <scope>NUCLEOTIDE SEQUENCE [LARGE SCALE GENOMIC DNA]</scope>
    <source>
        <strain evidence="1 2">DSM 44388</strain>
    </source>
</reference>
<dbReference type="EMBL" id="JAUSQZ010000001">
    <property type="protein sequence ID" value="MDP9827589.1"/>
    <property type="molecule type" value="Genomic_DNA"/>
</dbReference>
<evidence type="ECO:0000313" key="1">
    <source>
        <dbReference type="EMBL" id="MDP9827589.1"/>
    </source>
</evidence>
<evidence type="ECO:0000313" key="2">
    <source>
        <dbReference type="Proteomes" id="UP001235712"/>
    </source>
</evidence>
<name>A0ABT9P4H3_9ACTN</name>
<proteinExistence type="predicted"/>
<dbReference type="RefSeq" id="WP_307243840.1">
    <property type="nucleotide sequence ID" value="NZ_JAUSQZ010000001.1"/>
</dbReference>
<gene>
    <name evidence="1" type="ORF">J2S57_003338</name>
</gene>
<protein>
    <submittedName>
        <fullName evidence="1">Uncharacterized protein</fullName>
    </submittedName>
</protein>
<comment type="caution">
    <text evidence="1">The sequence shown here is derived from an EMBL/GenBank/DDBJ whole genome shotgun (WGS) entry which is preliminary data.</text>
</comment>
<organism evidence="1 2">
    <name type="scientific">Kineosporia succinea</name>
    <dbReference type="NCBI Taxonomy" id="84632"/>
    <lineage>
        <taxon>Bacteria</taxon>
        <taxon>Bacillati</taxon>
        <taxon>Actinomycetota</taxon>
        <taxon>Actinomycetes</taxon>
        <taxon>Kineosporiales</taxon>
        <taxon>Kineosporiaceae</taxon>
        <taxon>Kineosporia</taxon>
    </lineage>
</organism>